<reference evidence="2" key="1">
    <citation type="submission" date="2021-09" db="EMBL/GenBank/DDBJ databases">
        <authorList>
            <consortium name="AG Swart"/>
            <person name="Singh M."/>
            <person name="Singh A."/>
            <person name="Seah K."/>
            <person name="Emmerich C."/>
        </authorList>
    </citation>
    <scope>NUCLEOTIDE SEQUENCE</scope>
    <source>
        <strain evidence="2">ATCC30299</strain>
    </source>
</reference>
<name>A0AAU9JCY3_9CILI</name>
<dbReference type="EMBL" id="CAJZBQ010000037">
    <property type="protein sequence ID" value="CAG9325135.1"/>
    <property type="molecule type" value="Genomic_DNA"/>
</dbReference>
<protein>
    <submittedName>
        <fullName evidence="2">Uncharacterized protein</fullName>
    </submittedName>
</protein>
<gene>
    <name evidence="2" type="ORF">BSTOLATCC_MIC37881</name>
</gene>
<evidence type="ECO:0000256" key="1">
    <source>
        <dbReference type="SAM" id="MobiDB-lite"/>
    </source>
</evidence>
<dbReference type="AlphaFoldDB" id="A0AAU9JCY3"/>
<evidence type="ECO:0000313" key="3">
    <source>
        <dbReference type="Proteomes" id="UP001162131"/>
    </source>
</evidence>
<accession>A0AAU9JCY3</accession>
<feature type="region of interest" description="Disordered" evidence="1">
    <location>
        <begin position="1"/>
        <end position="32"/>
    </location>
</feature>
<sequence length="182" mass="21104">MKVSLLGKPSNSVPKLSSITPLPHREASPMNHFRDSSFHASKAYLEMRFNPSLKNDLSHSPRKKLYYKIHHESSGSNSPKNKSRSPPRKIIAGNGKNPHLIKQALIQKSEENILHQIHNLNENPKLGNLKNMYHKQNEFYRKSLHKRVKYLKHLQSKAIEVIHKYVDDVIEQEKLLHSLEKV</sequence>
<evidence type="ECO:0000313" key="2">
    <source>
        <dbReference type="EMBL" id="CAG9325135.1"/>
    </source>
</evidence>
<dbReference type="Proteomes" id="UP001162131">
    <property type="component" value="Unassembled WGS sequence"/>
</dbReference>
<feature type="compositionally biased region" description="Polar residues" evidence="1">
    <location>
        <begin position="9"/>
        <end position="20"/>
    </location>
</feature>
<keyword evidence="3" id="KW-1185">Reference proteome</keyword>
<feature type="region of interest" description="Disordered" evidence="1">
    <location>
        <begin position="70"/>
        <end position="96"/>
    </location>
</feature>
<comment type="caution">
    <text evidence="2">The sequence shown here is derived from an EMBL/GenBank/DDBJ whole genome shotgun (WGS) entry which is preliminary data.</text>
</comment>
<feature type="compositionally biased region" description="Basic and acidic residues" evidence="1">
    <location>
        <begin position="23"/>
        <end position="32"/>
    </location>
</feature>
<organism evidence="2 3">
    <name type="scientific">Blepharisma stoltei</name>
    <dbReference type="NCBI Taxonomy" id="1481888"/>
    <lineage>
        <taxon>Eukaryota</taxon>
        <taxon>Sar</taxon>
        <taxon>Alveolata</taxon>
        <taxon>Ciliophora</taxon>
        <taxon>Postciliodesmatophora</taxon>
        <taxon>Heterotrichea</taxon>
        <taxon>Heterotrichida</taxon>
        <taxon>Blepharismidae</taxon>
        <taxon>Blepharisma</taxon>
    </lineage>
</organism>
<proteinExistence type="predicted"/>